<dbReference type="STRING" id="571298.SAMN04488026_11247"/>
<dbReference type="GO" id="GO:0016787">
    <property type="term" value="F:hydrolase activity"/>
    <property type="evidence" value="ECO:0007669"/>
    <property type="project" value="UniProtKB-KW"/>
</dbReference>
<evidence type="ECO:0000313" key="1">
    <source>
        <dbReference type="EMBL" id="SDL86791.1"/>
    </source>
</evidence>
<dbReference type="InterPro" id="IPR007709">
    <property type="entry name" value="N-FG_amidohydro"/>
</dbReference>
<dbReference type="SUPFAM" id="SSF53187">
    <property type="entry name" value="Zn-dependent exopeptidases"/>
    <property type="match status" value="1"/>
</dbReference>
<dbReference type="RefSeq" id="WP_093164670.1">
    <property type="nucleotide sequence ID" value="NZ_FNEK01000124.1"/>
</dbReference>
<sequence>MQNPPFRLELPRSRTTSVVFASPHSGRDYGLDFLRRTVLDELGVRSSEDAFVDRLFDTAPGLGAPLLAATVPRAFVDLNRSADELDPAVIRGIRPQPHNPRISSGLGVIPRVVAGGRVIYRGKIELEEAEQRLERFWHPYHAALRRVLEESRAAFGQAILIDCHSMPHEAVRVGTGKSYRRPHVVLGDRFGAACSTEVMDKVQAAFERAGLRVSRNTPFAGAFITQHYGRPEIGQHVIQVEIDRSLYMDEGRIVPSKDFPAFRGILRGVIEEITEIGRASPKSLAAE</sequence>
<name>A0A1G9NKB7_9RHOB</name>
<protein>
    <submittedName>
        <fullName evidence="1">N-formylglutamate amidohydrolase</fullName>
    </submittedName>
</protein>
<dbReference type="Proteomes" id="UP000199382">
    <property type="component" value="Unassembled WGS sequence"/>
</dbReference>
<dbReference type="AlphaFoldDB" id="A0A1G9NKB7"/>
<dbReference type="Gene3D" id="3.40.630.40">
    <property type="entry name" value="Zn-dependent exopeptidases"/>
    <property type="match status" value="1"/>
</dbReference>
<dbReference type="OrthoDB" id="9802050at2"/>
<keyword evidence="1" id="KW-0378">Hydrolase</keyword>
<keyword evidence="2" id="KW-1185">Reference proteome</keyword>
<dbReference type="Pfam" id="PF05013">
    <property type="entry name" value="FGase"/>
    <property type="match status" value="1"/>
</dbReference>
<organism evidence="1 2">
    <name type="scientific">Aliiruegeria lutimaris</name>
    <dbReference type="NCBI Taxonomy" id="571298"/>
    <lineage>
        <taxon>Bacteria</taxon>
        <taxon>Pseudomonadati</taxon>
        <taxon>Pseudomonadota</taxon>
        <taxon>Alphaproteobacteria</taxon>
        <taxon>Rhodobacterales</taxon>
        <taxon>Roseobacteraceae</taxon>
        <taxon>Aliiruegeria</taxon>
    </lineage>
</organism>
<proteinExistence type="predicted"/>
<evidence type="ECO:0000313" key="2">
    <source>
        <dbReference type="Proteomes" id="UP000199382"/>
    </source>
</evidence>
<gene>
    <name evidence="1" type="ORF">SAMN04488026_11247</name>
</gene>
<accession>A0A1G9NKB7</accession>
<reference evidence="1 2" key="1">
    <citation type="submission" date="2016-10" db="EMBL/GenBank/DDBJ databases">
        <authorList>
            <person name="de Groot N.N."/>
        </authorList>
    </citation>
    <scope>NUCLEOTIDE SEQUENCE [LARGE SCALE GENOMIC DNA]</scope>
    <source>
        <strain evidence="1 2">DSM 25294</strain>
    </source>
</reference>
<dbReference type="EMBL" id="FNEK01000124">
    <property type="protein sequence ID" value="SDL86791.1"/>
    <property type="molecule type" value="Genomic_DNA"/>
</dbReference>